<accession>A0AAV2TSZ4</accession>
<dbReference type="Proteomes" id="UP001497525">
    <property type="component" value="Unassembled WGS sequence"/>
</dbReference>
<evidence type="ECO:0000313" key="2">
    <source>
        <dbReference type="Proteomes" id="UP001497525"/>
    </source>
</evidence>
<protein>
    <submittedName>
        <fullName evidence="1">Uncharacterized protein</fullName>
    </submittedName>
</protein>
<sequence length="469" mass="54086">MPRMLLIQTSESCISSYGLLFRHPEYSCFVGDIGLNEGHTDGQRQNKPHLKPRPSGNTAHFESVRELICTLCWVLVIALSSDGEHHCCCLLSSNFHGCPEIYLYDQVNEVDFGEVVDAETLFKNGIYVRIPVKSSLKSDAIYTVVGFTTDRSIPGRARGVIGWMIFLAINVTGQDLLKSDVYKLNSIVPFELGSCEDLYDVEVELRVVLFQQSQPVRPRIFDINLDVVRRYDMSSATNLVEFETFRYQDYYVGPPQLVKMYTLRKCPKAFKLSYFLQALEYRGEARALQSYHFESSPTYHLHENLMKSVHTRTTVYKHMVEYELTECSLYADLFLMEGPTPLSHIKNPCPRLNIGRYLTRIIRAGREGVYIRHLRTKFGEYFIDLAQYSKTMQRLIRASNNYMPRTHHSKSEELEVVDCQGVHPAFARLCWVSLFRKRRLAIKMDIIGRVLANLTTKWPEVPVITDVED</sequence>
<dbReference type="AlphaFoldDB" id="A0AAV2TSZ4"/>
<dbReference type="EMBL" id="CAXLJL010000723">
    <property type="protein sequence ID" value="CAL5140497.1"/>
    <property type="molecule type" value="Genomic_DNA"/>
</dbReference>
<proteinExistence type="predicted"/>
<reference evidence="1" key="1">
    <citation type="submission" date="2024-06" db="EMBL/GenBank/DDBJ databases">
        <authorList>
            <person name="Liu X."/>
            <person name="Lenzi L."/>
            <person name="Haldenby T S."/>
            <person name="Uol C."/>
        </authorList>
    </citation>
    <scope>NUCLEOTIDE SEQUENCE</scope>
</reference>
<comment type="caution">
    <text evidence="1">The sequence shown here is derived from an EMBL/GenBank/DDBJ whole genome shotgun (WGS) entry which is preliminary data.</text>
</comment>
<organism evidence="1 2">
    <name type="scientific">Calicophoron daubneyi</name>
    <name type="common">Rumen fluke</name>
    <name type="synonym">Paramphistomum daubneyi</name>
    <dbReference type="NCBI Taxonomy" id="300641"/>
    <lineage>
        <taxon>Eukaryota</taxon>
        <taxon>Metazoa</taxon>
        <taxon>Spiralia</taxon>
        <taxon>Lophotrochozoa</taxon>
        <taxon>Platyhelminthes</taxon>
        <taxon>Trematoda</taxon>
        <taxon>Digenea</taxon>
        <taxon>Plagiorchiida</taxon>
        <taxon>Pronocephalata</taxon>
        <taxon>Paramphistomoidea</taxon>
        <taxon>Paramphistomidae</taxon>
        <taxon>Calicophoron</taxon>
    </lineage>
</organism>
<name>A0AAV2TSZ4_CALDB</name>
<gene>
    <name evidence="1" type="ORF">CDAUBV1_LOCUS15813</name>
</gene>
<evidence type="ECO:0000313" key="1">
    <source>
        <dbReference type="EMBL" id="CAL5140497.1"/>
    </source>
</evidence>